<dbReference type="GO" id="GO:0016616">
    <property type="term" value="F:oxidoreductase activity, acting on the CH-OH group of donors, NAD or NADP as acceptor"/>
    <property type="evidence" value="ECO:0007669"/>
    <property type="project" value="InterPro"/>
</dbReference>
<feature type="non-terminal residue" evidence="3">
    <location>
        <position position="111"/>
    </location>
</feature>
<sequence length="111" mass="11777">MLDEVLEIHKKNVGVLRMETTEAVQDDQDLAKMYTPGVAELSLMIEKNHALARELTISGKLVAVITDGSAVLGLGNVGNQAGLPIVEGKALLYKNLAGVNAIPLAIEQKSV</sequence>
<dbReference type="Gene3D" id="3.40.50.10380">
    <property type="entry name" value="Malic enzyme, N-terminal domain"/>
    <property type="match status" value="1"/>
</dbReference>
<feature type="domain" description="Malic enzyme N-terminal" evidence="2">
    <location>
        <begin position="13"/>
        <end position="109"/>
    </location>
</feature>
<dbReference type="AlphaFoldDB" id="A0A1S8KJA7"/>
<evidence type="ECO:0000259" key="2">
    <source>
        <dbReference type="SMART" id="SM01274"/>
    </source>
</evidence>
<evidence type="ECO:0000313" key="4">
    <source>
        <dbReference type="Proteomes" id="UP000191171"/>
    </source>
</evidence>
<name>A0A1S8KJA7_ENTFC</name>
<dbReference type="GO" id="GO:0004470">
    <property type="term" value="F:malic enzyme activity"/>
    <property type="evidence" value="ECO:0007669"/>
    <property type="project" value="InterPro"/>
</dbReference>
<keyword evidence="1" id="KW-0560">Oxidoreductase</keyword>
<dbReference type="Pfam" id="PF00390">
    <property type="entry name" value="malic"/>
    <property type="match status" value="1"/>
</dbReference>
<dbReference type="SUPFAM" id="SSF53223">
    <property type="entry name" value="Aminoacid dehydrogenase-like, N-terminal domain"/>
    <property type="match status" value="1"/>
</dbReference>
<dbReference type="InterPro" id="IPR037062">
    <property type="entry name" value="Malic_N_dom_sf"/>
</dbReference>
<gene>
    <name evidence="3" type="ORF">B1P95_14420</name>
</gene>
<dbReference type="InterPro" id="IPR046346">
    <property type="entry name" value="Aminoacid_DH-like_N_sf"/>
</dbReference>
<dbReference type="PANTHER" id="PTHR43237:SF4">
    <property type="entry name" value="NADP-DEPENDENT MALIC ENZYME"/>
    <property type="match status" value="1"/>
</dbReference>
<dbReference type="InterPro" id="IPR012301">
    <property type="entry name" value="Malic_N_dom"/>
</dbReference>
<dbReference type="Proteomes" id="UP000191171">
    <property type="component" value="Unassembled WGS sequence"/>
</dbReference>
<organism evidence="3 4">
    <name type="scientific">Enterococcus faecium</name>
    <name type="common">Streptococcus faecium</name>
    <dbReference type="NCBI Taxonomy" id="1352"/>
    <lineage>
        <taxon>Bacteria</taxon>
        <taxon>Bacillati</taxon>
        <taxon>Bacillota</taxon>
        <taxon>Bacilli</taxon>
        <taxon>Lactobacillales</taxon>
        <taxon>Enterococcaceae</taxon>
        <taxon>Enterococcus</taxon>
    </lineage>
</organism>
<evidence type="ECO:0000256" key="1">
    <source>
        <dbReference type="ARBA" id="ARBA00023002"/>
    </source>
</evidence>
<proteinExistence type="predicted"/>
<accession>A0A1S8KJA7</accession>
<protein>
    <submittedName>
        <fullName evidence="3">NAD-dependent malic enzyme</fullName>
    </submittedName>
</protein>
<dbReference type="PANTHER" id="PTHR43237">
    <property type="entry name" value="NADP-DEPENDENT MALIC ENZYME"/>
    <property type="match status" value="1"/>
</dbReference>
<comment type="caution">
    <text evidence="3">The sequence shown here is derived from an EMBL/GenBank/DDBJ whole genome shotgun (WGS) entry which is preliminary data.</text>
</comment>
<dbReference type="InterPro" id="IPR051674">
    <property type="entry name" value="Malate_Decarboxylase"/>
</dbReference>
<dbReference type="SMART" id="SM01274">
    <property type="entry name" value="malic"/>
    <property type="match status" value="1"/>
</dbReference>
<evidence type="ECO:0000313" key="3">
    <source>
        <dbReference type="EMBL" id="OOL79837.1"/>
    </source>
</evidence>
<reference evidence="3 4" key="1">
    <citation type="submission" date="2017-02" db="EMBL/GenBank/DDBJ databases">
        <title>Clonality and virulence of isolates of VRE in Hematopoietic Stem Cell Transplanted (HSCT) patients.</title>
        <authorList>
            <person name="Marchi A.P."/>
            <person name="Martins R.C."/>
            <person name="Marie S.K."/>
            <person name="Levin A.S."/>
            <person name="Costa S.F."/>
        </authorList>
    </citation>
    <scope>NUCLEOTIDE SEQUENCE [LARGE SCALE GENOMIC DNA]</scope>
    <source>
        <strain evidence="3 4">LIM1759</strain>
    </source>
</reference>
<dbReference type="EMBL" id="MVGJ01000149">
    <property type="protein sequence ID" value="OOL79837.1"/>
    <property type="molecule type" value="Genomic_DNA"/>
</dbReference>